<dbReference type="PANTHER" id="PTHR43004:SF19">
    <property type="entry name" value="BINDING MONOOXYGENASE, PUTATIVE (JCVI)-RELATED"/>
    <property type="match status" value="1"/>
</dbReference>
<dbReference type="GO" id="GO:0016709">
    <property type="term" value="F:oxidoreductase activity, acting on paired donors, with incorporation or reduction of molecular oxygen, NAD(P)H as one donor, and incorporation of one atom of oxygen"/>
    <property type="evidence" value="ECO:0007669"/>
    <property type="project" value="UniProtKB-ARBA"/>
</dbReference>
<name>A0A0G4FFK9_VITBC</name>
<comment type="cofactor">
    <cofactor evidence="1">
        <name>FAD</name>
        <dbReference type="ChEBI" id="CHEBI:57692"/>
    </cofactor>
</comment>
<dbReference type="EMBL" id="CDMY01000429">
    <property type="protein sequence ID" value="CEM11958.1"/>
    <property type="molecule type" value="Genomic_DNA"/>
</dbReference>
<dbReference type="SUPFAM" id="SSF51905">
    <property type="entry name" value="FAD/NAD(P)-binding domain"/>
    <property type="match status" value="1"/>
</dbReference>
<keyword evidence="2" id="KW-0285">Flavoprotein</keyword>
<evidence type="ECO:0000259" key="5">
    <source>
        <dbReference type="Pfam" id="PF01494"/>
    </source>
</evidence>
<dbReference type="Proteomes" id="UP000041254">
    <property type="component" value="Unassembled WGS sequence"/>
</dbReference>
<dbReference type="InterPro" id="IPR036188">
    <property type="entry name" value="FAD/NAD-bd_sf"/>
</dbReference>
<dbReference type="PANTHER" id="PTHR43004">
    <property type="entry name" value="TRK SYSTEM POTASSIUM UPTAKE PROTEIN"/>
    <property type="match status" value="1"/>
</dbReference>
<keyword evidence="7" id="KW-1185">Reference proteome</keyword>
<evidence type="ECO:0000256" key="4">
    <source>
        <dbReference type="SAM" id="MobiDB-lite"/>
    </source>
</evidence>
<organism evidence="6 7">
    <name type="scientific">Vitrella brassicaformis (strain CCMP3155)</name>
    <dbReference type="NCBI Taxonomy" id="1169540"/>
    <lineage>
        <taxon>Eukaryota</taxon>
        <taxon>Sar</taxon>
        <taxon>Alveolata</taxon>
        <taxon>Colpodellida</taxon>
        <taxon>Vitrellaceae</taxon>
        <taxon>Vitrella</taxon>
    </lineage>
</organism>
<dbReference type="VEuPathDB" id="CryptoDB:Vbra_15296"/>
<keyword evidence="3" id="KW-0274">FAD</keyword>
<feature type="domain" description="FAD-binding" evidence="5">
    <location>
        <begin position="228"/>
        <end position="434"/>
    </location>
</feature>
<evidence type="ECO:0000256" key="1">
    <source>
        <dbReference type="ARBA" id="ARBA00001974"/>
    </source>
</evidence>
<dbReference type="OrthoDB" id="1716816at2759"/>
<dbReference type="InParanoid" id="A0A0G4FFK9"/>
<evidence type="ECO:0000313" key="6">
    <source>
        <dbReference type="EMBL" id="CEM11958.1"/>
    </source>
</evidence>
<dbReference type="InterPro" id="IPR002938">
    <property type="entry name" value="FAD-bd"/>
</dbReference>
<feature type="domain" description="FAD-binding" evidence="5">
    <location>
        <begin position="48"/>
        <end position="159"/>
    </location>
</feature>
<accession>A0A0G4FFK9</accession>
<evidence type="ECO:0000256" key="2">
    <source>
        <dbReference type="ARBA" id="ARBA00022630"/>
    </source>
</evidence>
<reference evidence="6 7" key="1">
    <citation type="submission" date="2014-11" db="EMBL/GenBank/DDBJ databases">
        <authorList>
            <person name="Zhu J."/>
            <person name="Qi W."/>
            <person name="Song R."/>
        </authorList>
    </citation>
    <scope>NUCLEOTIDE SEQUENCE [LARGE SCALE GENOMIC DNA]</scope>
</reference>
<evidence type="ECO:0000256" key="3">
    <source>
        <dbReference type="ARBA" id="ARBA00022827"/>
    </source>
</evidence>
<dbReference type="InterPro" id="IPR050641">
    <property type="entry name" value="RIFMO-like"/>
</dbReference>
<sequence length="788" mass="86221">MLSEAALTGAGLSHPPISEADAAKEPFRWVEEVSHYCRDNVDNIPESTEVIIIGMGPCGLCLGAELHLRGIDFIIIDRCPRVIPVSTALAIHVKTLEIFERLGIINEVLERAVEVRGERLFVNGQMAVDFAFDECQTSHHKFPVVIPQDELEHILTKAIGPHRWKAPLWVHSLEASDQRQQPESTLADATAGMGVSVSVQAIELTPEIIQHCAHGTPLPEGSGLVFRGEAKTIRGKYLVGADGAASRVRQEMGIKFGGKTLPYEYVSADAHIRWGIPANLNRWNCLTANGHLVSCIALTNDRWRVTTLRWTGQDEQTTLLDNNRRPQFPSQDELEDLLNLVVPGTKVQQMLFRTVMPVHSRSAERYSAAGGRVFLIGDAAHAFPPLGYLGMNVGVDDASNLGWKLARVCRGRAAPELLDTYDGERRPVGEKVVKYTTMGYNDVLLAYEGKKSKSWGAFMLKHLLPLLFRAPYVSSTLSTAISMTNIQYSPQTSALSDKHRVPSASAMPGWRLPDTMLELINESSVLRCRLHQILPSPHFALVMTLCLPSTPPPMRASFINCACAEDCPCYCCRKRRLNTMGSTILWLVHLAGGVMRKLGHPNHSPWGGVQPVVVLTFPKGSSPSPLRIEVPGQKDESLAALLWDVKARLQQKLSEIVGPLELPVGWDVTGEIRQLLGPGNPLPPCPGAFHLLRPDGVIACNGVAGDFEAASSLLKGIRQYLSTKKATNTTQQGGAPNAPPPPGAPAGTAPMHLQNGHYPQQQDSQTHEETLLRLTRPGSRSFVQSDTQ</sequence>
<protein>
    <recommendedName>
        <fullName evidence="5">FAD-binding domain-containing protein</fullName>
    </recommendedName>
</protein>
<dbReference type="Pfam" id="PF01494">
    <property type="entry name" value="FAD_binding_3"/>
    <property type="match status" value="2"/>
</dbReference>
<dbReference type="GO" id="GO:0071949">
    <property type="term" value="F:FAD binding"/>
    <property type="evidence" value="ECO:0007669"/>
    <property type="project" value="InterPro"/>
</dbReference>
<evidence type="ECO:0000313" key="7">
    <source>
        <dbReference type="Proteomes" id="UP000041254"/>
    </source>
</evidence>
<dbReference type="PRINTS" id="PR00420">
    <property type="entry name" value="RNGMNOXGNASE"/>
</dbReference>
<gene>
    <name evidence="6" type="ORF">Vbra_15296</name>
</gene>
<dbReference type="PhylomeDB" id="A0A0G4FFK9"/>
<dbReference type="STRING" id="1169540.A0A0G4FFK9"/>
<feature type="region of interest" description="Disordered" evidence="4">
    <location>
        <begin position="726"/>
        <end position="788"/>
    </location>
</feature>
<dbReference type="AlphaFoldDB" id="A0A0G4FFK9"/>
<dbReference type="Gene3D" id="3.30.70.2450">
    <property type="match status" value="1"/>
</dbReference>
<dbReference type="Gene3D" id="3.50.50.60">
    <property type="entry name" value="FAD/NAD(P)-binding domain"/>
    <property type="match status" value="1"/>
</dbReference>
<proteinExistence type="predicted"/>